<evidence type="ECO:0000313" key="2">
    <source>
        <dbReference type="Proteomes" id="UP000838756"/>
    </source>
</evidence>
<protein>
    <submittedName>
        <fullName evidence="1">Jg19198 protein</fullName>
    </submittedName>
</protein>
<sequence>MCDGLVCSSACPSMKREPFLYDYILKHQNLNRTDIIRDLGVLLDTKLIFDYHIDAIVTKAFKALGFIIRTTVAGCPRASFDLRAPQSWHKRPALYTRTESSTLVATRRTG</sequence>
<dbReference type="AlphaFoldDB" id="A0A8S4SQQ4"/>
<name>A0A8S4SQQ4_9NEOP</name>
<reference evidence="1" key="1">
    <citation type="submission" date="2022-03" db="EMBL/GenBank/DDBJ databases">
        <authorList>
            <person name="Lindestad O."/>
        </authorList>
    </citation>
    <scope>NUCLEOTIDE SEQUENCE</scope>
</reference>
<dbReference type="EMBL" id="CAKXAJ010026503">
    <property type="protein sequence ID" value="CAH2269241.1"/>
    <property type="molecule type" value="Genomic_DNA"/>
</dbReference>
<dbReference type="OrthoDB" id="426210at2759"/>
<accession>A0A8S4SQQ4</accession>
<proteinExistence type="predicted"/>
<keyword evidence="2" id="KW-1185">Reference proteome</keyword>
<comment type="caution">
    <text evidence="1">The sequence shown here is derived from an EMBL/GenBank/DDBJ whole genome shotgun (WGS) entry which is preliminary data.</text>
</comment>
<gene>
    <name evidence="1" type="primary">jg19198</name>
    <name evidence="1" type="ORF">PAEG_LOCUS27509</name>
</gene>
<dbReference type="Proteomes" id="UP000838756">
    <property type="component" value="Unassembled WGS sequence"/>
</dbReference>
<evidence type="ECO:0000313" key="1">
    <source>
        <dbReference type="EMBL" id="CAH2269241.1"/>
    </source>
</evidence>
<organism evidence="1 2">
    <name type="scientific">Pararge aegeria aegeria</name>
    <dbReference type="NCBI Taxonomy" id="348720"/>
    <lineage>
        <taxon>Eukaryota</taxon>
        <taxon>Metazoa</taxon>
        <taxon>Ecdysozoa</taxon>
        <taxon>Arthropoda</taxon>
        <taxon>Hexapoda</taxon>
        <taxon>Insecta</taxon>
        <taxon>Pterygota</taxon>
        <taxon>Neoptera</taxon>
        <taxon>Endopterygota</taxon>
        <taxon>Lepidoptera</taxon>
        <taxon>Glossata</taxon>
        <taxon>Ditrysia</taxon>
        <taxon>Papilionoidea</taxon>
        <taxon>Nymphalidae</taxon>
        <taxon>Satyrinae</taxon>
        <taxon>Satyrini</taxon>
        <taxon>Parargina</taxon>
        <taxon>Pararge</taxon>
    </lineage>
</organism>